<sequence length="149" mass="15353">MFTTALKIVATTMVLLINVQADSVASSVTDPPVDTTATTFSTPQELKKDEGHSPKQDYHGQRDNYYAPNYGHDVYGPPRQESAGYGQYGQYGPNGGEYGSFGGGYGSYGGGYGGSGFGSFGRGVGGGYGNNVGGRTIGRYGGGNGGGNY</sequence>
<comment type="caution">
    <text evidence="3">The sequence shown here is derived from an EMBL/GenBank/DDBJ whole genome shotgun (WGS) entry which is preliminary data.</text>
</comment>
<proteinExistence type="predicted"/>
<keyword evidence="4" id="KW-1185">Reference proteome</keyword>
<protein>
    <submittedName>
        <fullName evidence="3">Uncharacterized protein</fullName>
    </submittedName>
</protein>
<name>A0A6G0XVW0_9STRA</name>
<feature type="region of interest" description="Disordered" evidence="1">
    <location>
        <begin position="25"/>
        <end position="88"/>
    </location>
</feature>
<dbReference type="EMBL" id="VJMJ01000008">
    <property type="protein sequence ID" value="KAF0744824.1"/>
    <property type="molecule type" value="Genomic_DNA"/>
</dbReference>
<reference evidence="3 4" key="1">
    <citation type="submission" date="2019-07" db="EMBL/GenBank/DDBJ databases">
        <title>Genomics analysis of Aphanomyces spp. identifies a new class of oomycete effector associated with host adaptation.</title>
        <authorList>
            <person name="Gaulin E."/>
        </authorList>
    </citation>
    <scope>NUCLEOTIDE SEQUENCE [LARGE SCALE GENOMIC DNA]</scope>
    <source>
        <strain evidence="3 4">ATCC 201684</strain>
    </source>
</reference>
<evidence type="ECO:0000313" key="3">
    <source>
        <dbReference type="EMBL" id="KAF0744824.1"/>
    </source>
</evidence>
<keyword evidence="2" id="KW-0732">Signal</keyword>
<dbReference type="AlphaFoldDB" id="A0A6G0XVW0"/>
<evidence type="ECO:0000313" key="4">
    <source>
        <dbReference type="Proteomes" id="UP000481153"/>
    </source>
</evidence>
<organism evidence="3 4">
    <name type="scientific">Aphanomyces euteiches</name>
    <dbReference type="NCBI Taxonomy" id="100861"/>
    <lineage>
        <taxon>Eukaryota</taxon>
        <taxon>Sar</taxon>
        <taxon>Stramenopiles</taxon>
        <taxon>Oomycota</taxon>
        <taxon>Saprolegniomycetes</taxon>
        <taxon>Saprolegniales</taxon>
        <taxon>Verrucalvaceae</taxon>
        <taxon>Aphanomyces</taxon>
    </lineage>
</organism>
<dbReference type="VEuPathDB" id="FungiDB:AeMF1_007359"/>
<feature type="chain" id="PRO_5026053396" evidence="2">
    <location>
        <begin position="22"/>
        <end position="149"/>
    </location>
</feature>
<accession>A0A6G0XVW0</accession>
<evidence type="ECO:0000256" key="1">
    <source>
        <dbReference type="SAM" id="MobiDB-lite"/>
    </source>
</evidence>
<gene>
    <name evidence="3" type="ORF">Ae201684_000730</name>
</gene>
<feature type="compositionally biased region" description="Basic and acidic residues" evidence="1">
    <location>
        <begin position="45"/>
        <end position="62"/>
    </location>
</feature>
<evidence type="ECO:0000256" key="2">
    <source>
        <dbReference type="SAM" id="SignalP"/>
    </source>
</evidence>
<feature type="compositionally biased region" description="Low complexity" evidence="1">
    <location>
        <begin position="28"/>
        <end position="39"/>
    </location>
</feature>
<dbReference type="Proteomes" id="UP000481153">
    <property type="component" value="Unassembled WGS sequence"/>
</dbReference>
<feature type="signal peptide" evidence="2">
    <location>
        <begin position="1"/>
        <end position="21"/>
    </location>
</feature>